<sequence>MLCYFMEIQDFPREDKILHMSISHPKKRNTFGILISQRRFLLIRLNMNHTPLKTYLILRQNLRNLGKHLVYWAIMHDGVCLLSVIQQMSHRINQQGIILLNNFLRLKQLSQIIILE</sequence>
<dbReference type="EMBL" id="CAJJDP010000083">
    <property type="protein sequence ID" value="CAD8184757.1"/>
    <property type="molecule type" value="Genomic_DNA"/>
</dbReference>
<accession>A0A8S1W786</accession>
<name>A0A8S1W786_PAROT</name>
<comment type="caution">
    <text evidence="1">The sequence shown here is derived from an EMBL/GenBank/DDBJ whole genome shotgun (WGS) entry which is preliminary data.</text>
</comment>
<proteinExistence type="predicted"/>
<dbReference type="AlphaFoldDB" id="A0A8S1W786"/>
<protein>
    <submittedName>
        <fullName evidence="1">Uncharacterized protein</fullName>
    </submittedName>
</protein>
<evidence type="ECO:0000313" key="1">
    <source>
        <dbReference type="EMBL" id="CAD8184757.1"/>
    </source>
</evidence>
<dbReference type="Proteomes" id="UP000683925">
    <property type="component" value="Unassembled WGS sequence"/>
</dbReference>
<gene>
    <name evidence="1" type="ORF">POCTA_138.1.T0840042</name>
</gene>
<reference evidence="1" key="1">
    <citation type="submission" date="2021-01" db="EMBL/GenBank/DDBJ databases">
        <authorList>
            <consortium name="Genoscope - CEA"/>
            <person name="William W."/>
        </authorList>
    </citation>
    <scope>NUCLEOTIDE SEQUENCE</scope>
</reference>
<keyword evidence="2" id="KW-1185">Reference proteome</keyword>
<organism evidence="1 2">
    <name type="scientific">Paramecium octaurelia</name>
    <dbReference type="NCBI Taxonomy" id="43137"/>
    <lineage>
        <taxon>Eukaryota</taxon>
        <taxon>Sar</taxon>
        <taxon>Alveolata</taxon>
        <taxon>Ciliophora</taxon>
        <taxon>Intramacronucleata</taxon>
        <taxon>Oligohymenophorea</taxon>
        <taxon>Peniculida</taxon>
        <taxon>Parameciidae</taxon>
        <taxon>Paramecium</taxon>
    </lineage>
</organism>
<evidence type="ECO:0000313" key="2">
    <source>
        <dbReference type="Proteomes" id="UP000683925"/>
    </source>
</evidence>